<accession>A0A3N1XY76</accession>
<evidence type="ECO:0000313" key="11">
    <source>
        <dbReference type="Proteomes" id="UP000273083"/>
    </source>
</evidence>
<keyword evidence="10" id="KW-0966">Cell projection</keyword>
<dbReference type="Pfam" id="PF00460">
    <property type="entry name" value="Flg_bb_rod"/>
    <property type="match status" value="1"/>
</dbReference>
<feature type="domain" description="Flagellar basal-body/hook protein C-terminal" evidence="8">
    <location>
        <begin position="565"/>
        <end position="599"/>
    </location>
</feature>
<dbReference type="Pfam" id="PF22638">
    <property type="entry name" value="FlgK_D1"/>
    <property type="match status" value="1"/>
</dbReference>
<dbReference type="GO" id="GO:0005198">
    <property type="term" value="F:structural molecule activity"/>
    <property type="evidence" value="ECO:0007669"/>
    <property type="project" value="InterPro"/>
</dbReference>
<feature type="domain" description="Flagellar basal body rod protein N-terminal" evidence="7">
    <location>
        <begin position="8"/>
        <end position="37"/>
    </location>
</feature>
<keyword evidence="10" id="KW-0969">Cilium</keyword>
<evidence type="ECO:0000259" key="9">
    <source>
        <dbReference type="Pfam" id="PF22638"/>
    </source>
</evidence>
<keyword evidence="10" id="KW-0282">Flagellum</keyword>
<dbReference type="GO" id="GO:0009424">
    <property type="term" value="C:bacterial-type flagellum hook"/>
    <property type="evidence" value="ECO:0007669"/>
    <property type="project" value="InterPro"/>
</dbReference>
<gene>
    <name evidence="10" type="ORF">EDD66_101171</name>
</gene>
<dbReference type="OrthoDB" id="9802553at2"/>
<dbReference type="RefSeq" id="WP_123607651.1">
    <property type="nucleotide sequence ID" value="NZ_RJVG01000001.1"/>
</dbReference>
<protein>
    <recommendedName>
        <fullName evidence="4">Flagellar hook-associated protein 1</fullName>
    </recommendedName>
</protein>
<evidence type="ECO:0000259" key="8">
    <source>
        <dbReference type="Pfam" id="PF06429"/>
    </source>
</evidence>
<evidence type="ECO:0000313" key="10">
    <source>
        <dbReference type="EMBL" id="ROR31554.1"/>
    </source>
</evidence>
<comment type="subcellular location">
    <subcellularLocation>
        <location evidence="1">Bacterial flagellum</location>
    </subcellularLocation>
    <subcellularLocation>
        <location evidence="2">Secreted</location>
    </subcellularLocation>
</comment>
<sequence length="604" mass="68250">MANLMTSMYTGISGLNVSQNALNTTAHNLTNVNTAGYVRQQVIIKDWGYENIGQAANYTNQIGLGTATEVVKQVRDRFFDQRYRLEFGRQGYYESQYKAVQEIEDIFGELEGVTFQKPLNDLWNSIQELAKEPDSIVTRTTFAKNAESFIERAETIYEQLQSYQINLNIQLTDKVNRINQLGKEIRDLNVKIRSYEASGQERANDLRDARNNCLDELGGLIDITYKEDAQGMVNISAEGVPFVNDTTVFEMGLKKESETSQMLKPIWKSTDTDVFNFDRVPSAEYNTDIGSLKGLLVARGSDSANYTDIPVREAYPTEEAYQIGVKEYNTMIEASVMRTIQAQFDQLIHGLVTAINDVFAPNKGAILAADVTLPDGKVLTGDSKIKILDEENAPVGQDENHTKGEAMFNRKGMDRYTVTTATVYVLDENGDKIVLDDTDPLNIIYQTETKEIYIYNEEDPDNNYSLFTLGEIEVNKKVMQNYSILPLSNAKTPAAYDNKAVEKLINLWNQSFATLGPNNSTHNTFTTYYTEFIGELSNRGYTLKNITENQEFAVNSLDTDRQNIMGVSSDEELANMLRFQHAYNAASRYVNVISEMLEHIIMRL</sequence>
<dbReference type="InterPro" id="IPR002371">
    <property type="entry name" value="FlgK"/>
</dbReference>
<comment type="caution">
    <text evidence="10">The sequence shown here is derived from an EMBL/GenBank/DDBJ whole genome shotgun (WGS) entry which is preliminary data.</text>
</comment>
<evidence type="ECO:0000256" key="1">
    <source>
        <dbReference type="ARBA" id="ARBA00004365"/>
    </source>
</evidence>
<dbReference type="EMBL" id="RJVG01000001">
    <property type="protein sequence ID" value="ROR31554.1"/>
    <property type="molecule type" value="Genomic_DNA"/>
</dbReference>
<evidence type="ECO:0000256" key="4">
    <source>
        <dbReference type="ARBA" id="ARBA00016244"/>
    </source>
</evidence>
<dbReference type="InterPro" id="IPR010930">
    <property type="entry name" value="Flg_bb/hook_C_dom"/>
</dbReference>
<dbReference type="NCBIfam" id="TIGR02492">
    <property type="entry name" value="flgK_ends"/>
    <property type="match status" value="1"/>
</dbReference>
<keyword evidence="5" id="KW-0964">Secreted</keyword>
<evidence type="ECO:0000256" key="2">
    <source>
        <dbReference type="ARBA" id="ARBA00004613"/>
    </source>
</evidence>
<comment type="similarity">
    <text evidence="3">Belongs to the flagella basal body rod proteins family.</text>
</comment>
<dbReference type="InterPro" id="IPR001444">
    <property type="entry name" value="Flag_bb_rod_N"/>
</dbReference>
<dbReference type="Proteomes" id="UP000273083">
    <property type="component" value="Unassembled WGS sequence"/>
</dbReference>
<dbReference type="GO" id="GO:0044780">
    <property type="term" value="P:bacterial-type flagellum assembly"/>
    <property type="evidence" value="ECO:0007669"/>
    <property type="project" value="InterPro"/>
</dbReference>
<dbReference type="PANTHER" id="PTHR30033:SF2">
    <property type="entry name" value="FLAGELLAR HOOK PROTEIN"/>
    <property type="match status" value="1"/>
</dbReference>
<feature type="domain" description="Flagellar hook-associated protein FlgK helical" evidence="9">
    <location>
        <begin position="101"/>
        <end position="358"/>
    </location>
</feature>
<name>A0A3N1XY76_9FIRM</name>
<dbReference type="SUPFAM" id="SSF64518">
    <property type="entry name" value="Phase 1 flagellin"/>
    <property type="match status" value="1"/>
</dbReference>
<dbReference type="PANTHER" id="PTHR30033">
    <property type="entry name" value="FLAGELLAR HOOK-ASSOCIATED PROTEIN 1"/>
    <property type="match status" value="1"/>
</dbReference>
<dbReference type="GO" id="GO:0005576">
    <property type="term" value="C:extracellular region"/>
    <property type="evidence" value="ECO:0007669"/>
    <property type="project" value="UniProtKB-SubCell"/>
</dbReference>
<reference evidence="10 11" key="1">
    <citation type="submission" date="2018-11" db="EMBL/GenBank/DDBJ databases">
        <title>Genomic Encyclopedia of Type Strains, Phase IV (KMG-IV): sequencing the most valuable type-strain genomes for metagenomic binning, comparative biology and taxonomic classification.</title>
        <authorList>
            <person name="Goeker M."/>
        </authorList>
    </citation>
    <scope>NUCLEOTIDE SEQUENCE [LARGE SCALE GENOMIC DNA]</scope>
    <source>
        <strain evidence="10 11">DSM 26537</strain>
    </source>
</reference>
<evidence type="ECO:0000256" key="3">
    <source>
        <dbReference type="ARBA" id="ARBA00009677"/>
    </source>
</evidence>
<evidence type="ECO:0000256" key="6">
    <source>
        <dbReference type="ARBA" id="ARBA00023143"/>
    </source>
</evidence>
<keyword evidence="11" id="KW-1185">Reference proteome</keyword>
<evidence type="ECO:0000256" key="5">
    <source>
        <dbReference type="ARBA" id="ARBA00022525"/>
    </source>
</evidence>
<evidence type="ECO:0000259" key="7">
    <source>
        <dbReference type="Pfam" id="PF00460"/>
    </source>
</evidence>
<dbReference type="AlphaFoldDB" id="A0A3N1XY76"/>
<dbReference type="InterPro" id="IPR053927">
    <property type="entry name" value="FlgK_helical"/>
</dbReference>
<keyword evidence="6" id="KW-0975">Bacterial flagellum</keyword>
<proteinExistence type="inferred from homology"/>
<dbReference type="Pfam" id="PF06429">
    <property type="entry name" value="Flg_bbr_C"/>
    <property type="match status" value="1"/>
</dbReference>
<organism evidence="10 11">
    <name type="scientific">Mobilisporobacter senegalensis</name>
    <dbReference type="NCBI Taxonomy" id="1329262"/>
    <lineage>
        <taxon>Bacteria</taxon>
        <taxon>Bacillati</taxon>
        <taxon>Bacillota</taxon>
        <taxon>Clostridia</taxon>
        <taxon>Lachnospirales</taxon>
        <taxon>Lachnospiraceae</taxon>
        <taxon>Mobilisporobacter</taxon>
    </lineage>
</organism>
<dbReference type="PRINTS" id="PR01005">
    <property type="entry name" value="FLGHOOKAP1"/>
</dbReference>